<sequence>MRLAEALAARADAQARLQELRSRIRDNARHQEGDVPAEDPNALIVEADRVAAELTRLVRAINATNAATPVEGIGTLTDAIAERDGLAARRKVLVDAAGEASGSGGLRLMRSELRMVTALDVPDLRRRIDELSRQRRQLDLRIQAADWTTELVE</sequence>
<name>A0ABW9QTS2_9ACTN</name>
<organism evidence="1 2">
    <name type="scientific">Acidiferrimicrobium australe</name>
    <dbReference type="NCBI Taxonomy" id="2664430"/>
    <lineage>
        <taxon>Bacteria</taxon>
        <taxon>Bacillati</taxon>
        <taxon>Actinomycetota</taxon>
        <taxon>Acidimicrobiia</taxon>
        <taxon>Acidimicrobiales</taxon>
        <taxon>Acidimicrobiaceae</taxon>
        <taxon>Acidiferrimicrobium</taxon>
    </lineage>
</organism>
<dbReference type="NCBIfam" id="NF038048">
    <property type="entry name" value="DIP1984_fam"/>
    <property type="match status" value="1"/>
</dbReference>
<dbReference type="Gene3D" id="6.10.320.10">
    <property type="match status" value="1"/>
</dbReference>
<evidence type="ECO:0000313" key="1">
    <source>
        <dbReference type="EMBL" id="MST32901.1"/>
    </source>
</evidence>
<dbReference type="CDD" id="cd12208">
    <property type="entry name" value="DIP1984-like"/>
    <property type="match status" value="1"/>
</dbReference>
<evidence type="ECO:0008006" key="3">
    <source>
        <dbReference type="Google" id="ProtNLM"/>
    </source>
</evidence>
<dbReference type="Proteomes" id="UP000437736">
    <property type="component" value="Unassembled WGS sequence"/>
</dbReference>
<reference evidence="1 2" key="1">
    <citation type="submission" date="2019-11" db="EMBL/GenBank/DDBJ databases">
        <title>Acidiferrimicrobium australis gen. nov., sp. nov., an acidophilic and obligately heterotrophic, member of the Actinobacteria that catalyses dissimilatory oxido- reduction of iron isolated from metal-rich acidic water in Chile.</title>
        <authorList>
            <person name="Gonzalez D."/>
            <person name="Huber K."/>
            <person name="Hedrich S."/>
            <person name="Rojas-Villalobos C."/>
            <person name="Quatrini R."/>
            <person name="Dinamarca M.A."/>
            <person name="Schwarz A."/>
            <person name="Canales C."/>
            <person name="Nancucheo I."/>
        </authorList>
    </citation>
    <scope>NUCLEOTIDE SEQUENCE [LARGE SCALE GENOMIC DNA]</scope>
    <source>
        <strain evidence="1 2">USS-CCA1</strain>
    </source>
</reference>
<comment type="caution">
    <text evidence="1">The sequence shown here is derived from an EMBL/GenBank/DDBJ whole genome shotgun (WGS) entry which is preliminary data.</text>
</comment>
<proteinExistence type="predicted"/>
<protein>
    <recommendedName>
        <fullName evidence="3">Septicolysin</fullName>
    </recommendedName>
</protein>
<gene>
    <name evidence="1" type="ORF">GHK86_09240</name>
</gene>
<keyword evidence="2" id="KW-1185">Reference proteome</keyword>
<dbReference type="Pfam" id="PF20935">
    <property type="entry name" value="DUF6847"/>
    <property type="match status" value="1"/>
</dbReference>
<dbReference type="InterPro" id="IPR047741">
    <property type="entry name" value="DIP1984-like"/>
</dbReference>
<dbReference type="EMBL" id="WJHE01000426">
    <property type="protein sequence ID" value="MST32901.1"/>
    <property type="molecule type" value="Genomic_DNA"/>
</dbReference>
<evidence type="ECO:0000313" key="2">
    <source>
        <dbReference type="Proteomes" id="UP000437736"/>
    </source>
</evidence>
<accession>A0ABW9QTS2</accession>